<keyword evidence="2" id="KW-0732">Signal</keyword>
<evidence type="ECO:0000313" key="4">
    <source>
        <dbReference type="Proteomes" id="UP000005519"/>
    </source>
</evidence>
<dbReference type="PROSITE" id="PS51257">
    <property type="entry name" value="PROKAR_LIPOPROTEIN"/>
    <property type="match status" value="1"/>
</dbReference>
<comment type="caution">
    <text evidence="3">The sequence shown here is derived from an EMBL/GenBank/DDBJ whole genome shotgun (WGS) entry which is preliminary data.</text>
</comment>
<evidence type="ECO:0008006" key="5">
    <source>
        <dbReference type="Google" id="ProtNLM"/>
    </source>
</evidence>
<evidence type="ECO:0000256" key="2">
    <source>
        <dbReference type="SAM" id="SignalP"/>
    </source>
</evidence>
<dbReference type="Proteomes" id="UP000005519">
    <property type="component" value="Unassembled WGS sequence"/>
</dbReference>
<protein>
    <recommendedName>
        <fullName evidence="5">Outer membrane antigenic lipoprotein B</fullName>
    </recommendedName>
</protein>
<feature type="chain" id="PRO_5003000606" description="Outer membrane antigenic lipoprotein B" evidence="2">
    <location>
        <begin position="24"/>
        <end position="54"/>
    </location>
</feature>
<dbReference type="EMBL" id="ACZR01000009">
    <property type="protein sequence ID" value="EEX50565.1"/>
    <property type="molecule type" value="Genomic_DNA"/>
</dbReference>
<keyword evidence="4" id="KW-1185">Reference proteome</keyword>
<name>C9PP67_9PAST</name>
<feature type="region of interest" description="Disordered" evidence="1">
    <location>
        <begin position="32"/>
        <end position="54"/>
    </location>
</feature>
<feature type="signal peptide" evidence="2">
    <location>
        <begin position="1"/>
        <end position="23"/>
    </location>
</feature>
<dbReference type="STRING" id="667128.HMPREF0621_0791"/>
<evidence type="ECO:0000256" key="1">
    <source>
        <dbReference type="SAM" id="MobiDB-lite"/>
    </source>
</evidence>
<proteinExistence type="predicted"/>
<gene>
    <name evidence="3" type="ORF">HMPREF0621_0791</name>
</gene>
<sequence length="54" mass="5699">MNKLFLLLSMVLVLGACSSSVEQDENALTPGIMEPVAGTGAQEGGSWLPEIQKH</sequence>
<dbReference type="RefSeq" id="WP_005763769.1">
    <property type="nucleotide sequence ID" value="NZ_GG704811.1"/>
</dbReference>
<organism evidence="3 4">
    <name type="scientific">Pasteurella dagmatis ATCC 43325</name>
    <dbReference type="NCBI Taxonomy" id="667128"/>
    <lineage>
        <taxon>Bacteria</taxon>
        <taxon>Pseudomonadati</taxon>
        <taxon>Pseudomonadota</taxon>
        <taxon>Gammaproteobacteria</taxon>
        <taxon>Pasteurellales</taxon>
        <taxon>Pasteurellaceae</taxon>
        <taxon>Pasteurella</taxon>
    </lineage>
</organism>
<evidence type="ECO:0000313" key="3">
    <source>
        <dbReference type="EMBL" id="EEX50565.1"/>
    </source>
</evidence>
<reference evidence="3 4" key="1">
    <citation type="submission" date="2009-10" db="EMBL/GenBank/DDBJ databases">
        <authorList>
            <person name="Muzny D."/>
            <person name="Qin X."/>
            <person name="Deng J."/>
            <person name="Jiang H."/>
            <person name="Liu Y."/>
            <person name="Qu J."/>
            <person name="Song X.-Z."/>
            <person name="Zhang L."/>
            <person name="Thornton R."/>
            <person name="Coyle M."/>
            <person name="Francisco L."/>
            <person name="Jackson L."/>
            <person name="Javaid M."/>
            <person name="Korchina V."/>
            <person name="Kovar C."/>
            <person name="Mata R."/>
            <person name="Mathew T."/>
            <person name="Ngo R."/>
            <person name="Nguyen L."/>
            <person name="Nguyen N."/>
            <person name="Okwuonu G."/>
            <person name="Ongeri F."/>
            <person name="Pham C."/>
            <person name="Simmons D."/>
            <person name="Wilczek-Boney K."/>
            <person name="Hale W."/>
            <person name="Jakkamsetti A."/>
            <person name="Pham P."/>
            <person name="Ruth R."/>
            <person name="San Lucas F."/>
            <person name="Warren J."/>
            <person name="Zhang J."/>
            <person name="Zhao Z."/>
            <person name="Zhou C."/>
            <person name="Zhu D."/>
            <person name="Lee S."/>
            <person name="Bess C."/>
            <person name="Blankenburg K."/>
            <person name="Forbes L."/>
            <person name="Fu Q."/>
            <person name="Gubbala S."/>
            <person name="Hirani K."/>
            <person name="Jayaseelan J.C."/>
            <person name="Lara F."/>
            <person name="Munidasa M."/>
            <person name="Palculict T."/>
            <person name="Patil S."/>
            <person name="Pu L.-L."/>
            <person name="Saada N."/>
            <person name="Tang L."/>
            <person name="Weissenberger G."/>
            <person name="Zhu Y."/>
            <person name="Hemphill L."/>
            <person name="Shang Y."/>
            <person name="Youmans B."/>
            <person name="Ayvaz T."/>
            <person name="Ross M."/>
            <person name="Santibanez J."/>
            <person name="Aqrawi P."/>
            <person name="Gross S."/>
            <person name="Joshi V."/>
            <person name="Fowler G."/>
            <person name="Nazareth L."/>
            <person name="Reid J."/>
            <person name="Worley K."/>
            <person name="Petrosino J."/>
            <person name="Highlander S."/>
            <person name="Gibbs R."/>
        </authorList>
    </citation>
    <scope>NUCLEOTIDE SEQUENCE [LARGE SCALE GENOMIC DNA]</scope>
    <source>
        <strain evidence="3 4">ATCC 43325</strain>
    </source>
</reference>
<dbReference type="AlphaFoldDB" id="C9PP67"/>
<dbReference type="HOGENOM" id="CLU_205894_0_0_6"/>
<accession>C9PP67</accession>